<evidence type="ECO:0000313" key="4">
    <source>
        <dbReference type="Proteomes" id="UP000659630"/>
    </source>
</evidence>
<dbReference type="InterPro" id="IPR050300">
    <property type="entry name" value="GDXG_lipolytic_enzyme"/>
</dbReference>
<proteinExistence type="predicted"/>
<evidence type="ECO:0000256" key="1">
    <source>
        <dbReference type="ARBA" id="ARBA00022801"/>
    </source>
</evidence>
<dbReference type="Proteomes" id="UP000659630">
    <property type="component" value="Unassembled WGS sequence"/>
</dbReference>
<dbReference type="InterPro" id="IPR013094">
    <property type="entry name" value="AB_hydrolase_3"/>
</dbReference>
<name>A0A923REK2_9FIRM</name>
<sequence>MKSRTEYDGLLKSLSENAKTLELDGLTVEVRDCADRQPGRADPRSAAAARLTRAEFTARRAELDPELWANEDHLFGPADPQGYSPLELLRFQFGWTSSDLSTGVRTLHRQVPGPRGPVSVYQYEVLSARADRPCMVFFHGGGFFGGVIPTVENQCKLLAQLSGGVVLSVEYPLCPEHKFPEGFDACYAAVEWAWARAQELGVSREKLGVCGDSAGGNLSLACSLRDRDEGKGMISYQALIYPTVSRLEKVGAAHYWKPELYENPDRDPLIDEQIRVIGSMGSECNGWYTAPGEDLQNPYLSPLFGDPAGLPKTLMMTAEYDFLRAECEEYSRRLCAAGVENRHIRYGGIFHGTFDRLGYAPQVEDMLREIAADMKAL</sequence>
<gene>
    <name evidence="3" type="ORF">H8S23_12600</name>
</gene>
<feature type="domain" description="Alpha/beta hydrolase fold-3" evidence="2">
    <location>
        <begin position="135"/>
        <end position="353"/>
    </location>
</feature>
<dbReference type="PANTHER" id="PTHR48081">
    <property type="entry name" value="AB HYDROLASE SUPERFAMILY PROTEIN C4A8.06C"/>
    <property type="match status" value="1"/>
</dbReference>
<evidence type="ECO:0000259" key="2">
    <source>
        <dbReference type="Pfam" id="PF07859"/>
    </source>
</evidence>
<accession>A0A923REK2</accession>
<organism evidence="3 4">
    <name type="scientific">Anaerofilum hominis</name>
    <dbReference type="NCBI Taxonomy" id="2763016"/>
    <lineage>
        <taxon>Bacteria</taxon>
        <taxon>Bacillati</taxon>
        <taxon>Bacillota</taxon>
        <taxon>Clostridia</taxon>
        <taxon>Eubacteriales</taxon>
        <taxon>Oscillospiraceae</taxon>
        <taxon>Anaerofilum</taxon>
    </lineage>
</organism>
<dbReference type="RefSeq" id="WP_186888709.1">
    <property type="nucleotide sequence ID" value="NZ_JACONZ010000005.1"/>
</dbReference>
<protein>
    <submittedName>
        <fullName evidence="3">Alpha/beta hydrolase</fullName>
    </submittedName>
</protein>
<dbReference type="AlphaFoldDB" id="A0A923REK2"/>
<dbReference type="PANTHER" id="PTHR48081:SF8">
    <property type="entry name" value="ALPHA_BETA HYDROLASE FOLD-3 DOMAIN-CONTAINING PROTEIN-RELATED"/>
    <property type="match status" value="1"/>
</dbReference>
<reference evidence="3" key="1">
    <citation type="submission" date="2020-08" db="EMBL/GenBank/DDBJ databases">
        <title>Genome public.</title>
        <authorList>
            <person name="Liu C."/>
            <person name="Sun Q."/>
        </authorList>
    </citation>
    <scope>NUCLEOTIDE SEQUENCE</scope>
    <source>
        <strain evidence="3">BX8</strain>
    </source>
</reference>
<dbReference type="Gene3D" id="3.40.50.1820">
    <property type="entry name" value="alpha/beta hydrolase"/>
    <property type="match status" value="1"/>
</dbReference>
<dbReference type="Pfam" id="PF07859">
    <property type="entry name" value="Abhydrolase_3"/>
    <property type="match status" value="1"/>
</dbReference>
<dbReference type="EMBL" id="JACONZ010000005">
    <property type="protein sequence ID" value="MBC5582345.1"/>
    <property type="molecule type" value="Genomic_DNA"/>
</dbReference>
<dbReference type="GO" id="GO:0016787">
    <property type="term" value="F:hydrolase activity"/>
    <property type="evidence" value="ECO:0007669"/>
    <property type="project" value="UniProtKB-KW"/>
</dbReference>
<comment type="caution">
    <text evidence="3">The sequence shown here is derived from an EMBL/GenBank/DDBJ whole genome shotgun (WGS) entry which is preliminary data.</text>
</comment>
<dbReference type="SUPFAM" id="SSF53474">
    <property type="entry name" value="alpha/beta-Hydrolases"/>
    <property type="match status" value="1"/>
</dbReference>
<keyword evidence="1 3" id="KW-0378">Hydrolase</keyword>
<dbReference type="InterPro" id="IPR029058">
    <property type="entry name" value="AB_hydrolase_fold"/>
</dbReference>
<evidence type="ECO:0000313" key="3">
    <source>
        <dbReference type="EMBL" id="MBC5582345.1"/>
    </source>
</evidence>
<keyword evidence="4" id="KW-1185">Reference proteome</keyword>